<gene>
    <name evidence="2" type="ORF">FMAN_15227</name>
</gene>
<dbReference type="VEuPathDB" id="FungiDB:FMAN_15227"/>
<feature type="region of interest" description="Disordered" evidence="1">
    <location>
        <begin position="19"/>
        <end position="46"/>
    </location>
</feature>
<dbReference type="RefSeq" id="XP_041688101.1">
    <property type="nucleotide sequence ID" value="XM_041822419.1"/>
</dbReference>
<proteinExistence type="predicted"/>
<name>A0A1L7U5X7_FUSMA</name>
<comment type="caution">
    <text evidence="2">The sequence shown here is derived from an EMBL/GenBank/DDBJ whole genome shotgun (WGS) entry which is preliminary data.</text>
</comment>
<dbReference type="GeneID" id="65094470"/>
<dbReference type="SUPFAM" id="SSF54695">
    <property type="entry name" value="POZ domain"/>
    <property type="match status" value="1"/>
</dbReference>
<keyword evidence="3" id="KW-1185">Reference proteome</keyword>
<dbReference type="AlphaFoldDB" id="A0A1L7U5X7"/>
<accession>A0A1L7U5X7</accession>
<reference evidence="3" key="1">
    <citation type="journal article" date="2016" name="Genome Biol. Evol.">
        <title>Comparative 'omics' of the Fusarium fujikuroi species complex highlights differences in genetic potential and metabolite synthesis.</title>
        <authorList>
            <person name="Niehaus E.-M."/>
            <person name="Muensterkoetter M."/>
            <person name="Proctor R.H."/>
            <person name="Brown D.W."/>
            <person name="Sharon A."/>
            <person name="Idan Y."/>
            <person name="Oren-Young L."/>
            <person name="Sieber C.M."/>
            <person name="Novak O."/>
            <person name="Pencik A."/>
            <person name="Tarkowska D."/>
            <person name="Hromadova K."/>
            <person name="Freeman S."/>
            <person name="Maymon M."/>
            <person name="Elazar M."/>
            <person name="Youssef S.A."/>
            <person name="El-Shabrawy E.S.M."/>
            <person name="Shalaby A.B.A."/>
            <person name="Houterman P."/>
            <person name="Brock N.L."/>
            <person name="Burkhardt I."/>
            <person name="Tsavkelova E.A."/>
            <person name="Dickschat J.S."/>
            <person name="Galuszka P."/>
            <person name="Gueldener U."/>
            <person name="Tudzynski B."/>
        </authorList>
    </citation>
    <scope>NUCLEOTIDE SEQUENCE [LARGE SCALE GENOMIC DNA]</scope>
    <source>
        <strain evidence="3">MRC7560</strain>
    </source>
</reference>
<evidence type="ECO:0000313" key="2">
    <source>
        <dbReference type="EMBL" id="CVL03375.1"/>
    </source>
</evidence>
<evidence type="ECO:0000313" key="3">
    <source>
        <dbReference type="Proteomes" id="UP000184255"/>
    </source>
</evidence>
<organism evidence="2 3">
    <name type="scientific">Fusarium mangiferae</name>
    <name type="common">Mango malformation disease fungus</name>
    <dbReference type="NCBI Taxonomy" id="192010"/>
    <lineage>
        <taxon>Eukaryota</taxon>
        <taxon>Fungi</taxon>
        <taxon>Dikarya</taxon>
        <taxon>Ascomycota</taxon>
        <taxon>Pezizomycotina</taxon>
        <taxon>Sordariomycetes</taxon>
        <taxon>Hypocreomycetidae</taxon>
        <taxon>Hypocreales</taxon>
        <taxon>Nectriaceae</taxon>
        <taxon>Fusarium</taxon>
        <taxon>Fusarium fujikuroi species complex</taxon>
    </lineage>
</organism>
<evidence type="ECO:0008006" key="4">
    <source>
        <dbReference type="Google" id="ProtNLM"/>
    </source>
</evidence>
<dbReference type="InterPro" id="IPR011333">
    <property type="entry name" value="SKP1/BTB/POZ_sf"/>
</dbReference>
<protein>
    <recommendedName>
        <fullName evidence="4">BTB domain-containing protein</fullName>
    </recommendedName>
</protein>
<sequence>MKTSILTFSPKGDTELILRRPNFRKRNDSKEANNEDTANETAIEDEVVKLDNNKTEDGQPTEDQPIVLDVYSDRSSSVHNTDDLKALKASDENDRFAEIRFRVSSAHLILSSPVFKAMLDGPFSEGIRNKDNLFEVKAFEWNAEALVILLDIIHGHHRCLPKEVELDILVEIAMLCDYYRCEEIVEVFAERWITAFGEDKPPYEDEATMNWMFIAWAFQKGKLFNSMVAATLQQRKIPIYTDLPLPSTIIEKVEAQRVKLINEVLNNLYGLQESLLVTNDDCKRECASMLLGSLMKQMREAGLEILKPNDLSSTIRSVMELRRFVSGLETPVWHLAVGFGGPLKHDCSLKDKTKPWMDDMAKTYMDGVRFQNFSGAFGSKSVQD</sequence>
<dbReference type="Gene3D" id="3.30.710.10">
    <property type="entry name" value="Potassium Channel Kv1.1, Chain A"/>
    <property type="match status" value="1"/>
</dbReference>
<evidence type="ECO:0000256" key="1">
    <source>
        <dbReference type="SAM" id="MobiDB-lite"/>
    </source>
</evidence>
<dbReference type="EMBL" id="FCQH01000014">
    <property type="protein sequence ID" value="CVL03375.1"/>
    <property type="molecule type" value="Genomic_DNA"/>
</dbReference>
<dbReference type="Proteomes" id="UP000184255">
    <property type="component" value="Unassembled WGS sequence"/>
</dbReference>